<evidence type="ECO:0000313" key="3">
    <source>
        <dbReference type="Proteomes" id="UP000017836"/>
    </source>
</evidence>
<dbReference type="AlphaFoldDB" id="W1P0P3"/>
<evidence type="ECO:0000313" key="2">
    <source>
        <dbReference type="EMBL" id="ERN01179.1"/>
    </source>
</evidence>
<keyword evidence="3" id="KW-1185">Reference proteome</keyword>
<keyword evidence="1" id="KW-0732">Signal</keyword>
<dbReference type="Gramene" id="ERN01179">
    <property type="protein sequence ID" value="ERN01179"/>
    <property type="gene ID" value="AMTR_s00002p00227760"/>
</dbReference>
<feature type="chain" id="PRO_5004807622" evidence="1">
    <location>
        <begin position="27"/>
        <end position="91"/>
    </location>
</feature>
<proteinExistence type="predicted"/>
<dbReference type="Proteomes" id="UP000017836">
    <property type="component" value="Unassembled WGS sequence"/>
</dbReference>
<sequence>MGSSLKFSIAILAIILLSGFPVKVLGGYGRDVHQHKASHMTGNFGRKVGAYHHFPMDSVILGRGVGCCPRSPVANRPRSWFVLTPPPPPLE</sequence>
<dbReference type="HOGENOM" id="CLU_2429984_0_0_1"/>
<name>W1P0P3_AMBTC</name>
<reference evidence="3" key="1">
    <citation type="journal article" date="2013" name="Science">
        <title>The Amborella genome and the evolution of flowering plants.</title>
        <authorList>
            <consortium name="Amborella Genome Project"/>
        </authorList>
    </citation>
    <scope>NUCLEOTIDE SEQUENCE [LARGE SCALE GENOMIC DNA]</scope>
</reference>
<organism evidence="2 3">
    <name type="scientific">Amborella trichopoda</name>
    <dbReference type="NCBI Taxonomy" id="13333"/>
    <lineage>
        <taxon>Eukaryota</taxon>
        <taxon>Viridiplantae</taxon>
        <taxon>Streptophyta</taxon>
        <taxon>Embryophyta</taxon>
        <taxon>Tracheophyta</taxon>
        <taxon>Spermatophyta</taxon>
        <taxon>Magnoliopsida</taxon>
        <taxon>Amborellales</taxon>
        <taxon>Amborellaceae</taxon>
        <taxon>Amborella</taxon>
    </lineage>
</organism>
<gene>
    <name evidence="2" type="ORF">AMTR_s00002p00227760</name>
</gene>
<feature type="signal peptide" evidence="1">
    <location>
        <begin position="1"/>
        <end position="26"/>
    </location>
</feature>
<protein>
    <submittedName>
        <fullName evidence="2">Uncharacterized protein</fullName>
    </submittedName>
</protein>
<dbReference type="EMBL" id="KI394767">
    <property type="protein sequence ID" value="ERN01179.1"/>
    <property type="molecule type" value="Genomic_DNA"/>
</dbReference>
<accession>W1P0P3</accession>
<evidence type="ECO:0000256" key="1">
    <source>
        <dbReference type="SAM" id="SignalP"/>
    </source>
</evidence>